<dbReference type="Pfam" id="PF17147">
    <property type="entry name" value="PFOR_II"/>
    <property type="match status" value="1"/>
</dbReference>
<dbReference type="GO" id="GO:0016903">
    <property type="term" value="F:oxidoreductase activity, acting on the aldehyde or oxo group of donors"/>
    <property type="evidence" value="ECO:0007669"/>
    <property type="project" value="UniProtKB-ARBA"/>
</dbReference>
<dbReference type="Proteomes" id="UP000886124">
    <property type="component" value="Unassembled WGS sequence"/>
</dbReference>
<feature type="domain" description="Pyruvate:ferredoxin oxidoreductase core" evidence="3">
    <location>
        <begin position="269"/>
        <end position="372"/>
    </location>
</feature>
<dbReference type="Gene3D" id="3.40.50.970">
    <property type="match status" value="1"/>
</dbReference>
<evidence type="ECO:0000256" key="1">
    <source>
        <dbReference type="ARBA" id="ARBA00023002"/>
    </source>
</evidence>
<dbReference type="FunFam" id="3.40.50.970:FF:000012">
    <property type="entry name" value="Pyruvate:ferredoxin (Flavodoxin) oxidoreductase"/>
    <property type="match status" value="1"/>
</dbReference>
<dbReference type="GO" id="GO:0019752">
    <property type="term" value="P:carboxylic acid metabolic process"/>
    <property type="evidence" value="ECO:0007669"/>
    <property type="project" value="UniProtKB-ARBA"/>
</dbReference>
<proteinExistence type="predicted"/>
<protein>
    <submittedName>
        <fullName evidence="4">Pyruvate ferredoxin oxidoreductase</fullName>
    </submittedName>
</protein>
<comment type="caution">
    <text evidence="4">The sequence shown here is derived from an EMBL/GenBank/DDBJ whole genome shotgun (WGS) entry which is preliminary data.</text>
</comment>
<dbReference type="InterPro" id="IPR009014">
    <property type="entry name" value="Transketo_C/PFOR_II"/>
</dbReference>
<dbReference type="AlphaFoldDB" id="A0A7V5UF48"/>
<dbReference type="SUPFAM" id="SSF52922">
    <property type="entry name" value="TK C-terminal domain-like"/>
    <property type="match status" value="1"/>
</dbReference>
<dbReference type="PANTHER" id="PTHR32154">
    <property type="entry name" value="PYRUVATE-FLAVODOXIN OXIDOREDUCTASE-RELATED"/>
    <property type="match status" value="1"/>
</dbReference>
<accession>A0A7V5UF48</accession>
<dbReference type="InterPro" id="IPR033412">
    <property type="entry name" value="PFOR_II"/>
</dbReference>
<dbReference type="PANTHER" id="PTHR32154:SF0">
    <property type="entry name" value="PYRUVATE-FLAVODOXIN OXIDOREDUCTASE-RELATED"/>
    <property type="match status" value="1"/>
</dbReference>
<dbReference type="FunFam" id="3.40.50.920:FF:000010">
    <property type="entry name" value="Pyruvate ferredoxin oxidoreductase, alpha subunit"/>
    <property type="match status" value="1"/>
</dbReference>
<feature type="domain" description="Pyruvate flavodoxin/ferredoxin oxidoreductase pyrimidine binding" evidence="2">
    <location>
        <begin position="25"/>
        <end position="241"/>
    </location>
</feature>
<keyword evidence="4" id="KW-0670">Pyruvate</keyword>
<dbReference type="EMBL" id="DROD01000469">
    <property type="protein sequence ID" value="HHJ52934.1"/>
    <property type="molecule type" value="Genomic_DNA"/>
</dbReference>
<evidence type="ECO:0000259" key="2">
    <source>
        <dbReference type="Pfam" id="PF01855"/>
    </source>
</evidence>
<dbReference type="InterPro" id="IPR002880">
    <property type="entry name" value="Pyrv_Fd/Flavodoxin_OxRdtase_N"/>
</dbReference>
<dbReference type="InterPro" id="IPR050722">
    <property type="entry name" value="Pyruvate:ferred/Flavod_OxRd"/>
</dbReference>
<keyword evidence="1" id="KW-0560">Oxidoreductase</keyword>
<dbReference type="Gene3D" id="3.40.50.920">
    <property type="match status" value="1"/>
</dbReference>
<reference evidence="4" key="1">
    <citation type="journal article" date="2020" name="mSystems">
        <title>Genome- and Community-Level Interaction Insights into Carbon Utilization and Element Cycling Functions of Hydrothermarchaeota in Hydrothermal Sediment.</title>
        <authorList>
            <person name="Zhou Z."/>
            <person name="Liu Y."/>
            <person name="Xu W."/>
            <person name="Pan J."/>
            <person name="Luo Z.H."/>
            <person name="Li M."/>
        </authorList>
    </citation>
    <scope>NUCLEOTIDE SEQUENCE [LARGE SCALE GENOMIC DNA]</scope>
    <source>
        <strain evidence="4">HyVt-527</strain>
    </source>
</reference>
<dbReference type="SUPFAM" id="SSF52518">
    <property type="entry name" value="Thiamin diphosphate-binding fold (THDP-binding)"/>
    <property type="match status" value="1"/>
</dbReference>
<gene>
    <name evidence="4" type="primary">porA</name>
    <name evidence="4" type="ORF">ENJ89_07045</name>
</gene>
<name>A0A7V5UF48_CALAY</name>
<dbReference type="InterPro" id="IPR029061">
    <property type="entry name" value="THDP-binding"/>
</dbReference>
<organism evidence="4">
    <name type="scientific">Caldithrix abyssi</name>
    <dbReference type="NCBI Taxonomy" id="187145"/>
    <lineage>
        <taxon>Bacteria</taxon>
        <taxon>Pseudomonadati</taxon>
        <taxon>Calditrichota</taxon>
        <taxon>Calditrichia</taxon>
        <taxon>Calditrichales</taxon>
        <taxon>Calditrichaceae</taxon>
        <taxon>Caldithrix</taxon>
    </lineage>
</organism>
<dbReference type="Pfam" id="PF01855">
    <property type="entry name" value="POR_N"/>
    <property type="match status" value="1"/>
</dbReference>
<evidence type="ECO:0000259" key="3">
    <source>
        <dbReference type="Pfam" id="PF17147"/>
    </source>
</evidence>
<dbReference type="CDD" id="cd07034">
    <property type="entry name" value="TPP_PYR_PFOR_IOR-alpha_like"/>
    <property type="match status" value="1"/>
</dbReference>
<sequence length="395" mass="43978">MLKYFDPETISEIKVIEGTHAASYAVKLARVKVISAYPITPQTSIVEKLSEMCASGEIDAEFIKVESEHSAMAAVIGSQVSGARSFTATSSQGLALMHEVLHWAAGSRLPIVLANVNRALGPPWNIWADQTDSLAQRDTGWIQFYCESNQEVLDMVIQAFRLGEQVMLPVMVNMDAFFLSHTSEPVALPKQELVDQFLPPYQPKFKLDLNDPHAFGGLAMPNSYMEFRYNIQESMEEAARLIPIIAEEYAQLTGRHHGTLIEQYRTTNADYLLITAGTMAGTARLIVDEFREKGVKLGLIKIRAFRPFPFAEIRAAVKDVAKVGVIDRNFSFGKTGIFFDEIKGALYNAEHRPLMNGYVAGLGGRDVTPKQIREIAEHLIKSEQGQDLIWIGVKK</sequence>
<dbReference type="GO" id="GO:0006979">
    <property type="term" value="P:response to oxidative stress"/>
    <property type="evidence" value="ECO:0007669"/>
    <property type="project" value="TreeGrafter"/>
</dbReference>
<evidence type="ECO:0000313" key="4">
    <source>
        <dbReference type="EMBL" id="HHJ52934.1"/>
    </source>
</evidence>